<evidence type="ECO:0000313" key="7">
    <source>
        <dbReference type="Proteomes" id="UP001177597"/>
    </source>
</evidence>
<sequence>MPAKKIIIHLPNNYHYQHFLAYHLRDKQSVAEIIAYNQLRKGITYYDQSAELTFTLNKNSILFSLKIDNPHTFITEEQLEKLGKNMLWLYQPIELFEDKYHNHPVIGNLISRQQGLRVYQAATAFEAITWAIIGQQISVAAAIAIRRRFIHAFGKQHASGIWCFPSLFAIHADDEQKLRLCGFSSGKAKTLIALCNMLKNNHHLLNVPVDETNLSLWTQKLSEIKGIGPWTISYSLLRGFNYLNGSLHGDVAVQRNLQYLLNSSEKISATETEKWLAQYSPWRALVAAHLWQQQSNASY</sequence>
<dbReference type="GO" id="GO:0032131">
    <property type="term" value="F:alkylated DNA binding"/>
    <property type="evidence" value="ECO:0007669"/>
    <property type="project" value="TreeGrafter"/>
</dbReference>
<dbReference type="InterPro" id="IPR051912">
    <property type="entry name" value="Alkylbase_DNA_Glycosylase/TA"/>
</dbReference>
<dbReference type="InterPro" id="IPR003265">
    <property type="entry name" value="HhH-GPD_domain"/>
</dbReference>
<name>A0AA95GEH4_9GAMM</name>
<dbReference type="GO" id="GO:0006307">
    <property type="term" value="P:DNA alkylation repair"/>
    <property type="evidence" value="ECO:0007669"/>
    <property type="project" value="TreeGrafter"/>
</dbReference>
<accession>A0AA95GEH4</accession>
<dbReference type="GO" id="GO:0005737">
    <property type="term" value="C:cytoplasm"/>
    <property type="evidence" value="ECO:0007669"/>
    <property type="project" value="TreeGrafter"/>
</dbReference>
<dbReference type="CDD" id="cd00056">
    <property type="entry name" value="ENDO3c"/>
    <property type="match status" value="1"/>
</dbReference>
<dbReference type="Pfam" id="PF00730">
    <property type="entry name" value="HhH-GPD"/>
    <property type="match status" value="1"/>
</dbReference>
<dbReference type="GO" id="GO:0008725">
    <property type="term" value="F:DNA-3-methyladenine glycosylase activity"/>
    <property type="evidence" value="ECO:0007669"/>
    <property type="project" value="TreeGrafter"/>
</dbReference>
<dbReference type="GO" id="GO:0032993">
    <property type="term" value="C:protein-DNA complex"/>
    <property type="evidence" value="ECO:0007669"/>
    <property type="project" value="TreeGrafter"/>
</dbReference>
<dbReference type="Gene3D" id="1.10.340.30">
    <property type="entry name" value="Hypothetical protein, domain 2"/>
    <property type="match status" value="1"/>
</dbReference>
<feature type="domain" description="HhH-GPD" evidence="5">
    <location>
        <begin position="133"/>
        <end position="295"/>
    </location>
</feature>
<dbReference type="GO" id="GO:0006285">
    <property type="term" value="P:base-excision repair, AP site formation"/>
    <property type="evidence" value="ECO:0007669"/>
    <property type="project" value="TreeGrafter"/>
</dbReference>
<comment type="catalytic activity">
    <reaction evidence="1">
        <text>Hydrolysis of alkylated DNA, releasing 3-methyladenine, 3-methylguanine, 7-methylguanine and 7-methyladenine.</text>
        <dbReference type="EC" id="3.2.2.21"/>
    </reaction>
</comment>
<dbReference type="PANTHER" id="PTHR43003:SF13">
    <property type="entry name" value="DNA-3-METHYLADENINE GLYCOSYLASE 2"/>
    <property type="match status" value="1"/>
</dbReference>
<evidence type="ECO:0000256" key="1">
    <source>
        <dbReference type="ARBA" id="ARBA00000086"/>
    </source>
</evidence>
<dbReference type="PANTHER" id="PTHR43003">
    <property type="entry name" value="DNA-3-METHYLADENINE GLYCOSYLASE"/>
    <property type="match status" value="1"/>
</dbReference>
<dbReference type="SMART" id="SM00478">
    <property type="entry name" value="ENDO3c"/>
    <property type="match status" value="1"/>
</dbReference>
<dbReference type="EC" id="3.2.2.21" evidence="2"/>
<dbReference type="GO" id="GO:0043916">
    <property type="term" value="F:DNA-7-methylguanine glycosylase activity"/>
    <property type="evidence" value="ECO:0007669"/>
    <property type="project" value="TreeGrafter"/>
</dbReference>
<reference evidence="6" key="1">
    <citation type="submission" date="2023-04" db="EMBL/GenBank/DDBJ databases">
        <title>Genome dynamics across the evolutionary transition to endosymbiosis.</title>
        <authorList>
            <person name="Siozios S."/>
            <person name="Nadal-Jimenez P."/>
            <person name="Azagi T."/>
            <person name="Sprong H."/>
            <person name="Frost C.L."/>
            <person name="Parratt S.R."/>
            <person name="Taylor G."/>
            <person name="Brettell L."/>
            <person name="Lew K.C."/>
            <person name="Croft L."/>
            <person name="King K.C."/>
            <person name="Brockhurst M.A."/>
            <person name="Hypsa V."/>
            <person name="Novakova E."/>
            <person name="Darby A.C."/>
            <person name="Hurst G.D.D."/>
        </authorList>
    </citation>
    <scope>NUCLEOTIDE SEQUENCE</scope>
    <source>
        <strain evidence="6">AIh</strain>
    </source>
</reference>
<dbReference type="Gene3D" id="1.10.1670.40">
    <property type="match status" value="1"/>
</dbReference>
<proteinExistence type="predicted"/>
<keyword evidence="3" id="KW-0227">DNA damage</keyword>
<keyword evidence="4" id="KW-0234">DNA repair</keyword>
<gene>
    <name evidence="6" type="ORF">QE207_17360</name>
</gene>
<dbReference type="Proteomes" id="UP001177597">
    <property type="component" value="Chromosome"/>
</dbReference>
<dbReference type="SUPFAM" id="SSF48150">
    <property type="entry name" value="DNA-glycosylase"/>
    <property type="match status" value="1"/>
</dbReference>
<evidence type="ECO:0000259" key="5">
    <source>
        <dbReference type="SMART" id="SM00478"/>
    </source>
</evidence>
<organism evidence="6 7">
    <name type="scientific">Arsenophonus nasoniae</name>
    <name type="common">son-killer infecting Nasonia vitripennis</name>
    <dbReference type="NCBI Taxonomy" id="638"/>
    <lineage>
        <taxon>Bacteria</taxon>
        <taxon>Pseudomonadati</taxon>
        <taxon>Pseudomonadota</taxon>
        <taxon>Gammaproteobacteria</taxon>
        <taxon>Enterobacterales</taxon>
        <taxon>Morganellaceae</taxon>
        <taxon>Arsenophonus</taxon>
    </lineage>
</organism>
<protein>
    <recommendedName>
        <fullName evidence="2">DNA-3-methyladenine glycosylase II</fullName>
        <ecNumber evidence="2">3.2.2.21</ecNumber>
    </recommendedName>
</protein>
<dbReference type="EMBL" id="CP123498">
    <property type="protein sequence ID" value="WGL95379.1"/>
    <property type="molecule type" value="Genomic_DNA"/>
</dbReference>
<dbReference type="AlphaFoldDB" id="A0AA95GEH4"/>
<dbReference type="InterPro" id="IPR011257">
    <property type="entry name" value="DNA_glycosylase"/>
</dbReference>
<evidence type="ECO:0000256" key="4">
    <source>
        <dbReference type="ARBA" id="ARBA00023204"/>
    </source>
</evidence>
<evidence type="ECO:0000256" key="3">
    <source>
        <dbReference type="ARBA" id="ARBA00022763"/>
    </source>
</evidence>
<evidence type="ECO:0000256" key="2">
    <source>
        <dbReference type="ARBA" id="ARBA00012000"/>
    </source>
</evidence>
<dbReference type="RefSeq" id="WP_280629342.1">
    <property type="nucleotide sequence ID" value="NZ_CP123498.1"/>
</dbReference>
<evidence type="ECO:0000313" key="6">
    <source>
        <dbReference type="EMBL" id="WGL95379.1"/>
    </source>
</evidence>